<dbReference type="PANTHER" id="PTHR43163:SF6">
    <property type="entry name" value="DIPEPTIDE TRANSPORT SYSTEM PERMEASE PROTEIN DPPB-RELATED"/>
    <property type="match status" value="1"/>
</dbReference>
<keyword evidence="4 7" id="KW-0812">Transmembrane</keyword>
<comment type="similarity">
    <text evidence="7">Belongs to the binding-protein-dependent transport system permease family.</text>
</comment>
<proteinExistence type="inferred from homology"/>
<feature type="transmembrane region" description="Helical" evidence="7">
    <location>
        <begin position="181"/>
        <end position="200"/>
    </location>
</feature>
<evidence type="ECO:0000256" key="1">
    <source>
        <dbReference type="ARBA" id="ARBA00004651"/>
    </source>
</evidence>
<dbReference type="Proteomes" id="UP000318093">
    <property type="component" value="Unassembled WGS sequence"/>
</dbReference>
<evidence type="ECO:0000256" key="2">
    <source>
        <dbReference type="ARBA" id="ARBA00022448"/>
    </source>
</evidence>
<dbReference type="InterPro" id="IPR000515">
    <property type="entry name" value="MetI-like"/>
</dbReference>
<evidence type="ECO:0000256" key="7">
    <source>
        <dbReference type="RuleBase" id="RU363032"/>
    </source>
</evidence>
<feature type="transmembrane region" description="Helical" evidence="7">
    <location>
        <begin position="134"/>
        <end position="161"/>
    </location>
</feature>
<evidence type="ECO:0000256" key="5">
    <source>
        <dbReference type="ARBA" id="ARBA00022989"/>
    </source>
</evidence>
<keyword evidence="2 7" id="KW-0813">Transport</keyword>
<dbReference type="AlphaFoldDB" id="A0A537JDI5"/>
<reference evidence="9 10" key="1">
    <citation type="journal article" date="2019" name="Nat. Microbiol.">
        <title>Mediterranean grassland soil C-N compound turnover is dependent on rainfall and depth, and is mediated by genomically divergent microorganisms.</title>
        <authorList>
            <person name="Diamond S."/>
            <person name="Andeer P.F."/>
            <person name="Li Z."/>
            <person name="Crits-Christoph A."/>
            <person name="Burstein D."/>
            <person name="Anantharaman K."/>
            <person name="Lane K.R."/>
            <person name="Thomas B.C."/>
            <person name="Pan C."/>
            <person name="Northen T.R."/>
            <person name="Banfield J.F."/>
        </authorList>
    </citation>
    <scope>NUCLEOTIDE SEQUENCE [LARGE SCALE GENOMIC DNA]</scope>
    <source>
        <strain evidence="9">NP_6</strain>
    </source>
</reference>
<dbReference type="SUPFAM" id="SSF161098">
    <property type="entry name" value="MetI-like"/>
    <property type="match status" value="1"/>
</dbReference>
<dbReference type="EMBL" id="VBAN01000200">
    <property type="protein sequence ID" value="TMI81599.1"/>
    <property type="molecule type" value="Genomic_DNA"/>
</dbReference>
<comment type="subcellular location">
    <subcellularLocation>
        <location evidence="1 7">Cell membrane</location>
        <topology evidence="1 7">Multi-pass membrane protein</topology>
    </subcellularLocation>
</comment>
<dbReference type="CDD" id="cd06261">
    <property type="entry name" value="TM_PBP2"/>
    <property type="match status" value="1"/>
</dbReference>
<feature type="transmembrane region" description="Helical" evidence="7">
    <location>
        <begin position="235"/>
        <end position="261"/>
    </location>
</feature>
<keyword evidence="3" id="KW-1003">Cell membrane</keyword>
<evidence type="ECO:0000313" key="10">
    <source>
        <dbReference type="Proteomes" id="UP000318093"/>
    </source>
</evidence>
<accession>A0A537JDI5</accession>
<evidence type="ECO:0000256" key="6">
    <source>
        <dbReference type="ARBA" id="ARBA00023136"/>
    </source>
</evidence>
<feature type="transmembrane region" description="Helical" evidence="7">
    <location>
        <begin position="281"/>
        <end position="307"/>
    </location>
</feature>
<dbReference type="Pfam" id="PF19300">
    <property type="entry name" value="BPD_transp_1_N"/>
    <property type="match status" value="1"/>
</dbReference>
<dbReference type="InterPro" id="IPR045621">
    <property type="entry name" value="BPD_transp_1_N"/>
</dbReference>
<evidence type="ECO:0000259" key="8">
    <source>
        <dbReference type="PROSITE" id="PS50928"/>
    </source>
</evidence>
<dbReference type="InterPro" id="IPR035906">
    <property type="entry name" value="MetI-like_sf"/>
</dbReference>
<dbReference type="Pfam" id="PF00528">
    <property type="entry name" value="BPD_transp_1"/>
    <property type="match status" value="1"/>
</dbReference>
<evidence type="ECO:0000256" key="3">
    <source>
        <dbReference type="ARBA" id="ARBA00022475"/>
    </source>
</evidence>
<dbReference type="PANTHER" id="PTHR43163">
    <property type="entry name" value="DIPEPTIDE TRANSPORT SYSTEM PERMEASE PROTEIN DPPB-RELATED"/>
    <property type="match status" value="1"/>
</dbReference>
<comment type="caution">
    <text evidence="9">The sequence shown here is derived from an EMBL/GenBank/DDBJ whole genome shotgun (WGS) entry which is preliminary data.</text>
</comment>
<feature type="domain" description="ABC transmembrane type-1" evidence="8">
    <location>
        <begin position="95"/>
        <end position="300"/>
    </location>
</feature>
<sequence length="315" mass="33813">MARCLLRRLGLVLPALWLVSVLIFALAEIVPGDVARTILGPYATPDQAAALRHQLGADRPVPVRYAAWLGSFVIGRWGDSMVLHRPVRPFVLARLRNSLALAVIALVCVIPISLGLGIVAGLNEDRLVDTAISLIGLSLTAIPEFVSGVIVLVVFGVQLGWFPIIAQPPAGAGLVERLHDLLLPSIPLMLVLFGYIARMARAGMVEVMASDYIRTAVLKGLPLRYVILRHALRNALLPTITVIGSQVGWLVGGLVVVETLFTYPGLGKLIYDSAVGHDVPVLEATALLVAAIFMLSNLTADLLVALLNPRIRYSD</sequence>
<evidence type="ECO:0000256" key="4">
    <source>
        <dbReference type="ARBA" id="ARBA00022692"/>
    </source>
</evidence>
<dbReference type="GO" id="GO:0055085">
    <property type="term" value="P:transmembrane transport"/>
    <property type="evidence" value="ECO:0007669"/>
    <property type="project" value="InterPro"/>
</dbReference>
<feature type="transmembrane region" description="Helical" evidence="7">
    <location>
        <begin position="99"/>
        <end position="122"/>
    </location>
</feature>
<dbReference type="Gene3D" id="1.10.3720.10">
    <property type="entry name" value="MetI-like"/>
    <property type="match status" value="1"/>
</dbReference>
<evidence type="ECO:0000313" key="9">
    <source>
        <dbReference type="EMBL" id="TMI81599.1"/>
    </source>
</evidence>
<dbReference type="PROSITE" id="PS50928">
    <property type="entry name" value="ABC_TM1"/>
    <property type="match status" value="1"/>
</dbReference>
<protein>
    <submittedName>
        <fullName evidence="9">ABC transporter permease</fullName>
    </submittedName>
</protein>
<organism evidence="9 10">
    <name type="scientific">Candidatus Segetimicrobium genomatis</name>
    <dbReference type="NCBI Taxonomy" id="2569760"/>
    <lineage>
        <taxon>Bacteria</taxon>
        <taxon>Bacillati</taxon>
        <taxon>Candidatus Sysuimicrobiota</taxon>
        <taxon>Candidatus Sysuimicrobiia</taxon>
        <taxon>Candidatus Sysuimicrobiales</taxon>
        <taxon>Candidatus Segetimicrobiaceae</taxon>
        <taxon>Candidatus Segetimicrobium</taxon>
    </lineage>
</organism>
<keyword evidence="6 7" id="KW-0472">Membrane</keyword>
<keyword evidence="5 7" id="KW-1133">Transmembrane helix</keyword>
<dbReference type="GO" id="GO:0005886">
    <property type="term" value="C:plasma membrane"/>
    <property type="evidence" value="ECO:0007669"/>
    <property type="project" value="UniProtKB-SubCell"/>
</dbReference>
<name>A0A537JDI5_9BACT</name>
<gene>
    <name evidence="9" type="ORF">E6H03_06795</name>
</gene>